<keyword evidence="2" id="KW-1185">Reference proteome</keyword>
<reference evidence="1 2" key="1">
    <citation type="submission" date="2015-09" db="EMBL/GenBank/DDBJ databases">
        <title>Trachymyrmex cornetzi WGS genome.</title>
        <authorList>
            <person name="Nygaard S."/>
            <person name="Hu H."/>
            <person name="Boomsma J."/>
            <person name="Zhang G."/>
        </authorList>
    </citation>
    <scope>NUCLEOTIDE SEQUENCE [LARGE SCALE GENOMIC DNA]</scope>
    <source>
        <strain evidence="1">Tcor2-1</strain>
        <tissue evidence="1">Whole body</tissue>
    </source>
</reference>
<dbReference type="Proteomes" id="UP000078492">
    <property type="component" value="Unassembled WGS sequence"/>
</dbReference>
<organism evidence="1 2">
    <name type="scientific">Trachymyrmex cornetzi</name>
    <dbReference type="NCBI Taxonomy" id="471704"/>
    <lineage>
        <taxon>Eukaryota</taxon>
        <taxon>Metazoa</taxon>
        <taxon>Ecdysozoa</taxon>
        <taxon>Arthropoda</taxon>
        <taxon>Hexapoda</taxon>
        <taxon>Insecta</taxon>
        <taxon>Pterygota</taxon>
        <taxon>Neoptera</taxon>
        <taxon>Endopterygota</taxon>
        <taxon>Hymenoptera</taxon>
        <taxon>Apocrita</taxon>
        <taxon>Aculeata</taxon>
        <taxon>Formicoidea</taxon>
        <taxon>Formicidae</taxon>
        <taxon>Myrmicinae</taxon>
        <taxon>Trachymyrmex</taxon>
    </lineage>
</organism>
<protein>
    <submittedName>
        <fullName evidence="1">Uncharacterized protein</fullName>
    </submittedName>
</protein>
<gene>
    <name evidence="1" type="ORF">ALC57_18289</name>
</gene>
<evidence type="ECO:0000313" key="1">
    <source>
        <dbReference type="EMBL" id="KYN09597.1"/>
    </source>
</evidence>
<proteinExistence type="predicted"/>
<sequence>MPKQFSELSKHQRNRRTLLYYNSDREVVSQPVSLPNVDSNSIDGPSCSSTFEFEEPEIEDGMIHHQRQAVTNNWANEFQINQNALTSLLRVLSRHGHDDLPRDARTLLNTPRSSTRDINRLQPEHHLQGISVPFELISVPMVSHFPIDYMHNTCLDINKQLLKLRIDRPKTSRVAQVYLNILSNALTNKYAHLLVYFVQNVNILYGSQNATRRSESEDEFRDTLQNVVSDTLLNAKAIKLCLYSTTILSMLSNKEGTAEDQKKLNTYMSKLFILNDNIMATEEAIKKATQIQLDLKIECQKLIFEHAKFLKE</sequence>
<evidence type="ECO:0000313" key="2">
    <source>
        <dbReference type="Proteomes" id="UP000078492"/>
    </source>
</evidence>
<name>A0A151ISE1_9HYME</name>
<dbReference type="EMBL" id="KQ981085">
    <property type="protein sequence ID" value="KYN09597.1"/>
    <property type="molecule type" value="Genomic_DNA"/>
</dbReference>
<dbReference type="AlphaFoldDB" id="A0A151ISE1"/>
<accession>A0A151ISE1</accession>